<dbReference type="GO" id="GO:0016579">
    <property type="term" value="P:protein deubiquitination"/>
    <property type="evidence" value="ECO:0007669"/>
    <property type="project" value="InterPro"/>
</dbReference>
<evidence type="ECO:0000256" key="3">
    <source>
        <dbReference type="ARBA" id="ARBA00012759"/>
    </source>
</evidence>
<dbReference type="EMBL" id="UZAM01000161">
    <property type="protein sequence ID" value="VDO79628.1"/>
    <property type="molecule type" value="Genomic_DNA"/>
</dbReference>
<dbReference type="InterPro" id="IPR028889">
    <property type="entry name" value="USP"/>
</dbReference>
<dbReference type="GO" id="GO:0004843">
    <property type="term" value="F:cysteine-type deubiquitinase activity"/>
    <property type="evidence" value="ECO:0007669"/>
    <property type="project" value="UniProtKB-EC"/>
</dbReference>
<reference evidence="10 11" key="2">
    <citation type="submission" date="2018-11" db="EMBL/GenBank/DDBJ databases">
        <authorList>
            <consortium name="Pathogen Informatics"/>
        </authorList>
    </citation>
    <scope>NUCLEOTIDE SEQUENCE [LARGE SCALE GENOMIC DNA]</scope>
</reference>
<dbReference type="GO" id="GO:0006508">
    <property type="term" value="P:proteolysis"/>
    <property type="evidence" value="ECO:0007669"/>
    <property type="project" value="UniProtKB-KW"/>
</dbReference>
<feature type="domain" description="USP" evidence="9">
    <location>
        <begin position="1"/>
        <end position="356"/>
    </location>
</feature>
<gene>
    <name evidence="10" type="ORF">SBAD_LOCUS105</name>
</gene>
<dbReference type="Proteomes" id="UP000270296">
    <property type="component" value="Unassembled WGS sequence"/>
</dbReference>
<dbReference type="EC" id="3.4.19.12" evidence="3"/>
<organism evidence="12">
    <name type="scientific">Soboliphyme baturini</name>
    <dbReference type="NCBI Taxonomy" id="241478"/>
    <lineage>
        <taxon>Eukaryota</taxon>
        <taxon>Metazoa</taxon>
        <taxon>Ecdysozoa</taxon>
        <taxon>Nematoda</taxon>
        <taxon>Enoplea</taxon>
        <taxon>Dorylaimia</taxon>
        <taxon>Dioctophymatida</taxon>
        <taxon>Dioctophymatoidea</taxon>
        <taxon>Soboliphymatidae</taxon>
        <taxon>Soboliphyme</taxon>
    </lineage>
</organism>
<evidence type="ECO:0000256" key="4">
    <source>
        <dbReference type="ARBA" id="ARBA00022670"/>
    </source>
</evidence>
<sequence>MFASIEGFQATRIYCPNDLIGKALSSGRMVEKIYAFEVEAMPETELCITLCVYQRRPKSSSGFSSVYDWAAFGFPQIIRIRKSYLSTSQWKACVIRSLTRFVDRSLLEKLLESVQPKPENCANSEHLSDSSDNSEGSNVNGDDDLFTLVITNPIGTAELSSPFRLSEELPDYGGDPLYLAVTWSQAAERKLKDNVYRSLNCADYSKRVKHYRNLDLSECLDLFTTTEKLGEYDAWYCPRCKKHQQATKKFDLWNLPKILVVHLKRFSCSRYFHNKIDVLVSFPIRWLINKKEDHVLYDLIGVSNHYGGLGSGHYTACARNCQTNKWYSFDDACVSPIGDSSKIVSKAAYILIYMRQDLPCVSGDPNVEMETD</sequence>
<evidence type="ECO:0000256" key="8">
    <source>
        <dbReference type="SAM" id="MobiDB-lite"/>
    </source>
</evidence>
<dbReference type="OrthoDB" id="265776at2759"/>
<evidence type="ECO:0000256" key="5">
    <source>
        <dbReference type="ARBA" id="ARBA00022786"/>
    </source>
</evidence>
<proteinExistence type="inferred from homology"/>
<dbReference type="WBParaSite" id="SBAD_0000011601-mRNA-1">
    <property type="protein sequence ID" value="SBAD_0000011601-mRNA-1"/>
    <property type="gene ID" value="SBAD_0000011601"/>
</dbReference>
<accession>A0A183I911</accession>
<evidence type="ECO:0000313" key="10">
    <source>
        <dbReference type="EMBL" id="VDO79628.1"/>
    </source>
</evidence>
<feature type="compositionally biased region" description="Polar residues" evidence="8">
    <location>
        <begin position="121"/>
        <end position="138"/>
    </location>
</feature>
<dbReference type="SUPFAM" id="SSF54001">
    <property type="entry name" value="Cysteine proteinases"/>
    <property type="match status" value="1"/>
</dbReference>
<dbReference type="AlphaFoldDB" id="A0A183I911"/>
<evidence type="ECO:0000259" key="9">
    <source>
        <dbReference type="PROSITE" id="PS50235"/>
    </source>
</evidence>
<dbReference type="InterPro" id="IPR001394">
    <property type="entry name" value="Peptidase_C19_UCH"/>
</dbReference>
<dbReference type="InterPro" id="IPR050185">
    <property type="entry name" value="Ub_carboxyl-term_hydrolase"/>
</dbReference>
<evidence type="ECO:0000256" key="6">
    <source>
        <dbReference type="ARBA" id="ARBA00022801"/>
    </source>
</evidence>
<name>A0A183I911_9BILA</name>
<evidence type="ECO:0000256" key="1">
    <source>
        <dbReference type="ARBA" id="ARBA00000707"/>
    </source>
</evidence>
<keyword evidence="7" id="KW-0788">Thiol protease</keyword>
<comment type="similarity">
    <text evidence="2">Belongs to the peptidase C19 family.</text>
</comment>
<keyword evidence="4" id="KW-0645">Protease</keyword>
<feature type="region of interest" description="Disordered" evidence="8">
    <location>
        <begin position="117"/>
        <end position="138"/>
    </location>
</feature>
<evidence type="ECO:0000256" key="7">
    <source>
        <dbReference type="ARBA" id="ARBA00022807"/>
    </source>
</evidence>
<evidence type="ECO:0000313" key="11">
    <source>
        <dbReference type="Proteomes" id="UP000270296"/>
    </source>
</evidence>
<keyword evidence="5" id="KW-0833">Ubl conjugation pathway</keyword>
<dbReference type="PROSITE" id="PS50235">
    <property type="entry name" value="USP_3"/>
    <property type="match status" value="1"/>
</dbReference>
<evidence type="ECO:0000256" key="2">
    <source>
        <dbReference type="ARBA" id="ARBA00009085"/>
    </source>
</evidence>
<evidence type="ECO:0000313" key="12">
    <source>
        <dbReference type="WBParaSite" id="SBAD_0000011601-mRNA-1"/>
    </source>
</evidence>
<dbReference type="PANTHER" id="PTHR21646:SF24">
    <property type="entry name" value="UBIQUITIN CARBOXYL-TERMINAL HYDROLASE"/>
    <property type="match status" value="1"/>
</dbReference>
<dbReference type="Gene3D" id="3.90.70.10">
    <property type="entry name" value="Cysteine proteinases"/>
    <property type="match status" value="1"/>
</dbReference>
<keyword evidence="11" id="KW-1185">Reference proteome</keyword>
<dbReference type="InterPro" id="IPR018200">
    <property type="entry name" value="USP_CS"/>
</dbReference>
<keyword evidence="6" id="KW-0378">Hydrolase</keyword>
<dbReference type="Pfam" id="PF00443">
    <property type="entry name" value="UCH"/>
    <property type="match status" value="1"/>
</dbReference>
<dbReference type="PANTHER" id="PTHR21646">
    <property type="entry name" value="UBIQUITIN CARBOXYL-TERMINAL HYDROLASE"/>
    <property type="match status" value="1"/>
</dbReference>
<dbReference type="InterPro" id="IPR038765">
    <property type="entry name" value="Papain-like_cys_pep_sf"/>
</dbReference>
<protein>
    <recommendedName>
        <fullName evidence="3">ubiquitinyl hydrolase 1</fullName>
        <ecNumber evidence="3">3.4.19.12</ecNumber>
    </recommendedName>
</protein>
<dbReference type="PROSITE" id="PS00973">
    <property type="entry name" value="USP_2"/>
    <property type="match status" value="1"/>
</dbReference>
<comment type="catalytic activity">
    <reaction evidence="1">
        <text>Thiol-dependent hydrolysis of ester, thioester, amide, peptide and isopeptide bonds formed by the C-terminal Gly of ubiquitin (a 76-residue protein attached to proteins as an intracellular targeting signal).</text>
        <dbReference type="EC" id="3.4.19.12"/>
    </reaction>
</comment>
<reference evidence="12" key="1">
    <citation type="submission" date="2016-06" db="UniProtKB">
        <authorList>
            <consortium name="WormBaseParasite"/>
        </authorList>
    </citation>
    <scope>IDENTIFICATION</scope>
</reference>